<sequence length="99" mass="10920">MAPQRKGSSELGGCEIAFDTRLAPYTPPLRALLLLPSTVCIINIRAPQEWRYLLSLTFLTKATATSEFGVPENPTSPPFSFKIGKIKCRPYPTPYCSVS</sequence>
<dbReference type="Proteomes" id="UP000024635">
    <property type="component" value="Unassembled WGS sequence"/>
</dbReference>
<gene>
    <name evidence="1" type="primary">Acey_s0045.g1149</name>
    <name evidence="1" type="ORF">Y032_0045g1149</name>
</gene>
<keyword evidence="2" id="KW-1185">Reference proteome</keyword>
<evidence type="ECO:0000313" key="2">
    <source>
        <dbReference type="Proteomes" id="UP000024635"/>
    </source>
</evidence>
<comment type="caution">
    <text evidence="1">The sequence shown here is derived from an EMBL/GenBank/DDBJ whole genome shotgun (WGS) entry which is preliminary data.</text>
</comment>
<evidence type="ECO:0000313" key="1">
    <source>
        <dbReference type="EMBL" id="EYC12904.1"/>
    </source>
</evidence>
<accession>A0A016UC55</accession>
<name>A0A016UC55_9BILA</name>
<dbReference type="EMBL" id="JARK01001381">
    <property type="protein sequence ID" value="EYC12904.1"/>
    <property type="molecule type" value="Genomic_DNA"/>
</dbReference>
<protein>
    <submittedName>
        <fullName evidence="1">Uncharacterized protein</fullName>
    </submittedName>
</protein>
<dbReference type="AlphaFoldDB" id="A0A016UC55"/>
<organism evidence="1 2">
    <name type="scientific">Ancylostoma ceylanicum</name>
    <dbReference type="NCBI Taxonomy" id="53326"/>
    <lineage>
        <taxon>Eukaryota</taxon>
        <taxon>Metazoa</taxon>
        <taxon>Ecdysozoa</taxon>
        <taxon>Nematoda</taxon>
        <taxon>Chromadorea</taxon>
        <taxon>Rhabditida</taxon>
        <taxon>Rhabditina</taxon>
        <taxon>Rhabditomorpha</taxon>
        <taxon>Strongyloidea</taxon>
        <taxon>Ancylostomatidae</taxon>
        <taxon>Ancylostomatinae</taxon>
        <taxon>Ancylostoma</taxon>
    </lineage>
</organism>
<reference evidence="2" key="1">
    <citation type="journal article" date="2015" name="Nat. Genet.">
        <title>The genome and transcriptome of the zoonotic hookworm Ancylostoma ceylanicum identify infection-specific gene families.</title>
        <authorList>
            <person name="Schwarz E.M."/>
            <person name="Hu Y."/>
            <person name="Antoshechkin I."/>
            <person name="Miller M.M."/>
            <person name="Sternberg P.W."/>
            <person name="Aroian R.V."/>
        </authorList>
    </citation>
    <scope>NUCLEOTIDE SEQUENCE</scope>
    <source>
        <strain evidence="2">HY135</strain>
    </source>
</reference>
<proteinExistence type="predicted"/>